<keyword evidence="1" id="KW-0472">Membrane</keyword>
<dbReference type="RefSeq" id="WP_253282341.1">
    <property type="nucleotide sequence ID" value="NZ_CAXSSW010000011.1"/>
</dbReference>
<feature type="transmembrane region" description="Helical" evidence="1">
    <location>
        <begin position="6"/>
        <end position="25"/>
    </location>
</feature>
<protein>
    <recommendedName>
        <fullName evidence="4">MotA/TolQ/ExbB proton channel domain-containing protein</fullName>
    </recommendedName>
</protein>
<organism evidence="2 3">
    <name type="scientific">Parabacteroides distasonis</name>
    <dbReference type="NCBI Taxonomy" id="823"/>
    <lineage>
        <taxon>Bacteria</taxon>
        <taxon>Pseudomonadati</taxon>
        <taxon>Bacteroidota</taxon>
        <taxon>Bacteroidia</taxon>
        <taxon>Bacteroidales</taxon>
        <taxon>Tannerellaceae</taxon>
        <taxon>Parabacteroides</taxon>
    </lineage>
</organism>
<evidence type="ECO:0008006" key="4">
    <source>
        <dbReference type="Google" id="ProtNLM"/>
    </source>
</evidence>
<name>A0A8D9LC94_PARDI</name>
<comment type="caution">
    <text evidence="2">The sequence shown here is derived from an EMBL/GenBank/DDBJ whole genome shotgun (WGS) entry which is preliminary data.</text>
</comment>
<feature type="transmembrane region" description="Helical" evidence="1">
    <location>
        <begin position="190"/>
        <end position="210"/>
    </location>
</feature>
<dbReference type="EMBL" id="CYYK01000012">
    <property type="protein sequence ID" value="CUO84122.1"/>
    <property type="molecule type" value="Genomic_DNA"/>
</dbReference>
<evidence type="ECO:0000313" key="3">
    <source>
        <dbReference type="Proteomes" id="UP000095455"/>
    </source>
</evidence>
<sequence>MEMIQEYIGLIIAVIVVAAVIIFQIRSFLKTKGKIKELDSLFEDVDTLSLKETSITPSVLRNKESLQKFLQSIPSRHNDENGDESKDYTDLSLIVFQGGNKSSNKKFKMIIDRTNEYLCKNTGTSADLGVLEDICDSQKETLEDEIQNSLNVPLYLGLAGTFIGIITGLLGVDFDQIFGNTNNLNGLQHLLYGIVAAMCASLLGLGFTVYNSAVTYKTAVSKCDDGKGNYMNFLRRELMPLLSNSMASNLNSLKGVLGHFVDKFGRNLDAYADSAELLNDNLEKQHLVLAEINKLSLTQTANKIAETFMQLKDSADSLTVFRTYQEQLNSTIANTSGVINQIQTLIGKFENFSTGLSVVISNQNKTTELQREFQEAITTHFPTGAEAREIWRKEFDLLMSEGKHVSESLSAQLTASTEHIQNFVTNNKEFFDTFDKLKEVLDIMIQYTQVQAECYKDMKGEILNLRTDFHNAQLEDIELNKSILKAIETMTESIKNLKEEK</sequence>
<feature type="transmembrane region" description="Helical" evidence="1">
    <location>
        <begin position="152"/>
        <end position="170"/>
    </location>
</feature>
<accession>A0A8D9LC94</accession>
<keyword evidence="1" id="KW-0812">Transmembrane</keyword>
<keyword evidence="1" id="KW-1133">Transmembrane helix</keyword>
<evidence type="ECO:0000256" key="1">
    <source>
        <dbReference type="SAM" id="Phobius"/>
    </source>
</evidence>
<evidence type="ECO:0000313" key="2">
    <source>
        <dbReference type="EMBL" id="CUO84122.1"/>
    </source>
</evidence>
<dbReference type="Proteomes" id="UP000095455">
    <property type="component" value="Unassembled WGS sequence"/>
</dbReference>
<gene>
    <name evidence="2" type="ORF">ERS852380_03263</name>
</gene>
<reference evidence="2 3" key="1">
    <citation type="submission" date="2015-09" db="EMBL/GenBank/DDBJ databases">
        <authorList>
            <consortium name="Pathogen Informatics"/>
        </authorList>
    </citation>
    <scope>NUCLEOTIDE SEQUENCE [LARGE SCALE GENOMIC DNA]</scope>
    <source>
        <strain evidence="2 3">2789STDY5608822</strain>
    </source>
</reference>
<proteinExistence type="predicted"/>
<dbReference type="AlphaFoldDB" id="A0A8D9LC94"/>